<name>A0ABW4BL64_9LACO</name>
<dbReference type="InterPro" id="IPR010072">
    <property type="entry name" value="DltA"/>
</dbReference>
<feature type="binding site" evidence="5">
    <location>
        <begin position="152"/>
        <end position="153"/>
    </location>
    <ligand>
        <name>ATP</name>
        <dbReference type="ChEBI" id="CHEBI:30616"/>
    </ligand>
</feature>
<accession>A0ABW4BL64</accession>
<dbReference type="GO" id="GO:0016874">
    <property type="term" value="F:ligase activity"/>
    <property type="evidence" value="ECO:0007669"/>
    <property type="project" value="UniProtKB-KW"/>
</dbReference>
<evidence type="ECO:0000259" key="7">
    <source>
        <dbReference type="Pfam" id="PF13193"/>
    </source>
</evidence>
<evidence type="ECO:0000256" key="3">
    <source>
        <dbReference type="ARBA" id="ARBA00022741"/>
    </source>
</evidence>
<evidence type="ECO:0000313" key="9">
    <source>
        <dbReference type="Proteomes" id="UP001597191"/>
    </source>
</evidence>
<evidence type="ECO:0000256" key="1">
    <source>
        <dbReference type="ARBA" id="ARBA00022490"/>
    </source>
</evidence>
<evidence type="ECO:0000313" key="8">
    <source>
        <dbReference type="EMBL" id="MFD1410531.1"/>
    </source>
</evidence>
<dbReference type="HAMAP" id="MF_00593">
    <property type="entry name" value="DltA"/>
    <property type="match status" value="1"/>
</dbReference>
<dbReference type="EMBL" id="JBHTOH010000016">
    <property type="protein sequence ID" value="MFD1410531.1"/>
    <property type="molecule type" value="Genomic_DNA"/>
</dbReference>
<evidence type="ECO:0000256" key="4">
    <source>
        <dbReference type="ARBA" id="ARBA00022840"/>
    </source>
</evidence>
<comment type="caution">
    <text evidence="8">The sequence shown here is derived from an EMBL/GenBank/DDBJ whole genome shotgun (WGS) entry which is preliminary data.</text>
</comment>
<comment type="pathway">
    <text evidence="5">Cell wall biogenesis; lipoteichoic acid biosynthesis.</text>
</comment>
<keyword evidence="1 5" id="KW-0963">Cytoplasm</keyword>
<dbReference type="RefSeq" id="WP_125647716.1">
    <property type="nucleotide sequence ID" value="NZ_JBHTOH010000016.1"/>
</dbReference>
<comment type="catalytic activity">
    <reaction evidence="5">
        <text>holo-[D-alanyl-carrier protein] + D-alanine + ATP = D-alanyl-[D-alanyl-carrier protein] + AMP + diphosphate</text>
        <dbReference type="Rhea" id="RHEA:55132"/>
        <dbReference type="Rhea" id="RHEA-COMP:14102"/>
        <dbReference type="Rhea" id="RHEA-COMP:14103"/>
        <dbReference type="ChEBI" id="CHEBI:30616"/>
        <dbReference type="ChEBI" id="CHEBI:33019"/>
        <dbReference type="ChEBI" id="CHEBI:57416"/>
        <dbReference type="ChEBI" id="CHEBI:64479"/>
        <dbReference type="ChEBI" id="CHEBI:138620"/>
        <dbReference type="ChEBI" id="CHEBI:456215"/>
        <dbReference type="EC" id="6.2.1.54"/>
    </reaction>
</comment>
<dbReference type="Proteomes" id="UP001597191">
    <property type="component" value="Unassembled WGS sequence"/>
</dbReference>
<feature type="binding site" evidence="5">
    <location>
        <position position="197"/>
    </location>
    <ligand>
        <name>D-alanine</name>
        <dbReference type="ChEBI" id="CHEBI:57416"/>
    </ligand>
</feature>
<dbReference type="NCBIfam" id="NF003417">
    <property type="entry name" value="PRK04813.1"/>
    <property type="match status" value="1"/>
</dbReference>
<feature type="binding site" evidence="5">
    <location>
        <begin position="292"/>
        <end position="297"/>
    </location>
    <ligand>
        <name>ATP</name>
        <dbReference type="ChEBI" id="CHEBI:30616"/>
    </ligand>
</feature>
<dbReference type="Pfam" id="PF00501">
    <property type="entry name" value="AMP-binding"/>
    <property type="match status" value="1"/>
</dbReference>
<comment type="similarity">
    <text evidence="5">Belongs to the ATP-dependent AMP-binding enzyme family. DltA subfamily.</text>
</comment>
<sequence length="509" mass="56832">MIKNIITAFDHISQKYPNNFAYDYLGEQATYSELRKKADTLAAHLLKMDLPDKAPVMVYGGQTLDMVVAFLALVKSGHAYIPVDDHSSEDRLLMIQDVAQPPLVIAVDDLPVALENIDVLDKNQLQTIYQIKQPVATTNYVGPDDNFYIIFTSGTTGKPKGVQISHRNLLSFVNWQLADFYFPKGANVLAQAPYSFDLSVMGLYPTLVTGGTLKVLPKDVTENFKALFTTLPKMDLNIWISTPSLVEICLLSPDFNCENYPNLVTFLFCGEELSHKTAANLKKRFAKAHIYNTYGPTETTVAVTGVEITPEILARYDRLPIGYVKSDTDIWIDTTDVDGATADQKQGEIIISGPSVSKGYLNLPEKTHEVFQQSGAWPSYASGDLGYFNDAGLLFYRGRKDFQIKFNGYRIELEELNFFLKQQELVDQGAIVPRYNAGHKVTQLIALVVPRQKSSVDETALTEQIKGDLALHIMPYMMPQRFVFRTELPLSANGKVDIKSLIQEVNAGD</sequence>
<comment type="subcellular location">
    <subcellularLocation>
        <location evidence="5">Cytoplasm</location>
    </subcellularLocation>
</comment>
<dbReference type="CDD" id="cd05945">
    <property type="entry name" value="DltA"/>
    <property type="match status" value="1"/>
</dbReference>
<dbReference type="SUPFAM" id="SSF56801">
    <property type="entry name" value="Acetyl-CoA synthetase-like"/>
    <property type="match status" value="1"/>
</dbReference>
<dbReference type="Gene3D" id="3.30.300.30">
    <property type="match status" value="1"/>
</dbReference>
<evidence type="ECO:0000256" key="5">
    <source>
        <dbReference type="HAMAP-Rule" id="MF_00593"/>
    </source>
</evidence>
<dbReference type="PROSITE" id="PS00455">
    <property type="entry name" value="AMP_BINDING"/>
    <property type="match status" value="1"/>
</dbReference>
<dbReference type="Pfam" id="PF13193">
    <property type="entry name" value="AMP-binding_C"/>
    <property type="match status" value="1"/>
</dbReference>
<dbReference type="InterPro" id="IPR025110">
    <property type="entry name" value="AMP-bd_C"/>
</dbReference>
<dbReference type="InterPro" id="IPR000873">
    <property type="entry name" value="AMP-dep_synth/lig_dom"/>
</dbReference>
<feature type="binding site" evidence="5">
    <location>
        <begin position="396"/>
        <end position="399"/>
    </location>
    <ligand>
        <name>ATP</name>
        <dbReference type="ChEBI" id="CHEBI:30616"/>
    </ligand>
</feature>
<dbReference type="InterPro" id="IPR044507">
    <property type="entry name" value="DltA-like"/>
</dbReference>
<dbReference type="PANTHER" id="PTHR45398:SF1">
    <property type="entry name" value="ENZYME, PUTATIVE (JCVI)-RELATED"/>
    <property type="match status" value="1"/>
</dbReference>
<dbReference type="EC" id="6.2.1.54" evidence="5"/>
<keyword evidence="3 5" id="KW-0547">Nucleotide-binding</keyword>
<reference evidence="9" key="1">
    <citation type="journal article" date="2019" name="Int. J. Syst. Evol. Microbiol.">
        <title>The Global Catalogue of Microorganisms (GCM) 10K type strain sequencing project: providing services to taxonomists for standard genome sequencing and annotation.</title>
        <authorList>
            <consortium name="The Broad Institute Genomics Platform"/>
            <consortium name="The Broad Institute Genome Sequencing Center for Infectious Disease"/>
            <person name="Wu L."/>
            <person name="Ma J."/>
        </authorList>
    </citation>
    <scope>NUCLEOTIDE SEQUENCE [LARGE SCALE GENOMIC DNA]</scope>
    <source>
        <strain evidence="9">CCM 8937</strain>
    </source>
</reference>
<comment type="function">
    <text evidence="5">Catalyzes the first step in the D-alanylation of lipoteichoic acid (LTA), the activation of D-alanine and its transfer onto the D-alanyl carrier protein (Dcp) DltC. In an ATP-dependent two-step reaction, forms a high energy D-alanyl-AMP intermediate, followed by transfer of the D-alanyl residue as a thiol ester to the phosphopantheinyl prosthetic group of the Dcp. D-alanylation of LTA plays an important role in modulating the properties of the cell wall in Gram-positive bacteria, influencing the net charge of the cell wall.</text>
</comment>
<keyword evidence="4 5" id="KW-0067">ATP-binding</keyword>
<dbReference type="InterPro" id="IPR045851">
    <property type="entry name" value="AMP-bd_C_sf"/>
</dbReference>
<dbReference type="PANTHER" id="PTHR45398">
    <property type="match status" value="1"/>
</dbReference>
<proteinExistence type="inferred from homology"/>
<dbReference type="NCBIfam" id="TIGR01734">
    <property type="entry name" value="D-ala-DACP-lig"/>
    <property type="match status" value="1"/>
</dbReference>
<feature type="binding site" evidence="5">
    <location>
        <position position="384"/>
    </location>
    <ligand>
        <name>ATP</name>
        <dbReference type="ChEBI" id="CHEBI:30616"/>
    </ligand>
</feature>
<dbReference type="InterPro" id="IPR020845">
    <property type="entry name" value="AMP-binding_CS"/>
</dbReference>
<gene>
    <name evidence="5 8" type="primary">dltA</name>
    <name evidence="8" type="ORF">ACFQ4R_02675</name>
</gene>
<evidence type="ECO:0000256" key="2">
    <source>
        <dbReference type="ARBA" id="ARBA00022598"/>
    </source>
</evidence>
<dbReference type="InterPro" id="IPR010071">
    <property type="entry name" value="AA_adenyl_dom"/>
</dbReference>
<evidence type="ECO:0000259" key="6">
    <source>
        <dbReference type="Pfam" id="PF00501"/>
    </source>
</evidence>
<dbReference type="Gene3D" id="3.40.50.12780">
    <property type="entry name" value="N-terminal domain of ligase-like"/>
    <property type="match status" value="1"/>
</dbReference>
<feature type="domain" description="AMP-dependent synthetase/ligase" evidence="6">
    <location>
        <begin position="10"/>
        <end position="361"/>
    </location>
</feature>
<feature type="domain" description="AMP-binding enzyme C-terminal" evidence="7">
    <location>
        <begin position="423"/>
        <end position="495"/>
    </location>
</feature>
<keyword evidence="9" id="KW-1185">Reference proteome</keyword>
<dbReference type="NCBIfam" id="TIGR01733">
    <property type="entry name" value="AA-adenyl-dom"/>
    <property type="match status" value="1"/>
</dbReference>
<feature type="binding site" evidence="5">
    <location>
        <position position="495"/>
    </location>
    <ligand>
        <name>D-alanine</name>
        <dbReference type="ChEBI" id="CHEBI:57416"/>
    </ligand>
</feature>
<feature type="binding site" evidence="5">
    <location>
        <position position="495"/>
    </location>
    <ligand>
        <name>ATP</name>
        <dbReference type="ChEBI" id="CHEBI:30616"/>
    </ligand>
</feature>
<protein>
    <recommendedName>
        <fullName evidence="5">D-alanine--D-alanyl carrier protein ligase</fullName>
        <shortName evidence="5">DCL</shortName>
        <ecNumber evidence="5">6.2.1.54</ecNumber>
    </recommendedName>
    <alternativeName>
        <fullName evidence="5">D-alanine--poly(phosphoribitol) ligase subunit 1</fullName>
    </alternativeName>
    <alternativeName>
        <fullName evidence="5">D-alanine-activating enzyme</fullName>
        <shortName evidence="5">DAE</shortName>
    </alternativeName>
</protein>
<organism evidence="8 9">
    <name type="scientific">Lapidilactobacillus gannanensis</name>
    <dbReference type="NCBI Taxonomy" id="2486002"/>
    <lineage>
        <taxon>Bacteria</taxon>
        <taxon>Bacillati</taxon>
        <taxon>Bacillota</taxon>
        <taxon>Bacilli</taxon>
        <taxon>Lactobacillales</taxon>
        <taxon>Lactobacillaceae</taxon>
        <taxon>Lapidilactobacillus</taxon>
    </lineage>
</organism>
<dbReference type="InterPro" id="IPR042099">
    <property type="entry name" value="ANL_N_sf"/>
</dbReference>
<feature type="binding site" evidence="5">
    <location>
        <position position="301"/>
    </location>
    <ligand>
        <name>D-alanine</name>
        <dbReference type="ChEBI" id="CHEBI:57416"/>
    </ligand>
</feature>
<keyword evidence="2 5" id="KW-0436">Ligase</keyword>